<comment type="caution">
    <text evidence="1">The sequence shown here is derived from an EMBL/GenBank/DDBJ whole genome shotgun (WGS) entry which is preliminary data.</text>
</comment>
<organism evidence="1 2">
    <name type="scientific">Streptomyces lacrimifluminis</name>
    <dbReference type="NCBI Taxonomy" id="1500077"/>
    <lineage>
        <taxon>Bacteria</taxon>
        <taxon>Bacillati</taxon>
        <taxon>Actinomycetota</taxon>
        <taxon>Actinomycetes</taxon>
        <taxon>Kitasatosporales</taxon>
        <taxon>Streptomycetaceae</taxon>
        <taxon>Streptomyces</taxon>
    </lineage>
</organism>
<reference evidence="1" key="1">
    <citation type="journal article" date="2014" name="Int. J. Syst. Evol. Microbiol.">
        <title>Complete genome sequence of Corynebacterium casei LMG S-19264T (=DSM 44701T), isolated from a smear-ripened cheese.</title>
        <authorList>
            <consortium name="US DOE Joint Genome Institute (JGI-PGF)"/>
            <person name="Walter F."/>
            <person name="Albersmeier A."/>
            <person name="Kalinowski J."/>
            <person name="Ruckert C."/>
        </authorList>
    </citation>
    <scope>NUCLEOTIDE SEQUENCE</scope>
    <source>
        <strain evidence="1">CGMCC 4.7272</strain>
    </source>
</reference>
<dbReference type="EMBL" id="BMMU01000047">
    <property type="protein sequence ID" value="GGJ67800.1"/>
    <property type="molecule type" value="Genomic_DNA"/>
</dbReference>
<accession>A0A917P9Z1</accession>
<name>A0A917P9Z1_9ACTN</name>
<protein>
    <submittedName>
        <fullName evidence="1">Uncharacterized protein</fullName>
    </submittedName>
</protein>
<evidence type="ECO:0000313" key="1">
    <source>
        <dbReference type="EMBL" id="GGJ67800.1"/>
    </source>
</evidence>
<dbReference type="RefSeq" id="WP_189151964.1">
    <property type="nucleotide sequence ID" value="NZ_BAABER010000049.1"/>
</dbReference>
<gene>
    <name evidence="1" type="ORF">GCM10012282_76030</name>
</gene>
<keyword evidence="2" id="KW-1185">Reference proteome</keyword>
<reference evidence="1" key="2">
    <citation type="submission" date="2020-09" db="EMBL/GenBank/DDBJ databases">
        <authorList>
            <person name="Sun Q."/>
            <person name="Zhou Y."/>
        </authorList>
    </citation>
    <scope>NUCLEOTIDE SEQUENCE</scope>
    <source>
        <strain evidence="1">CGMCC 4.7272</strain>
    </source>
</reference>
<dbReference type="Proteomes" id="UP000625682">
    <property type="component" value="Unassembled WGS sequence"/>
</dbReference>
<proteinExistence type="predicted"/>
<sequence>MGTYDDKSRDYDRRAGQALVAFYNLAKAGGGHSGEAVAPAYRDLLDAAESTFRAGVETGDLEKAKAGWDELVDVTAHIAHANARVGTVLLATAVNRLGETPEEVVAQVMVEVEKHSS</sequence>
<evidence type="ECO:0000313" key="2">
    <source>
        <dbReference type="Proteomes" id="UP000625682"/>
    </source>
</evidence>
<dbReference type="AlphaFoldDB" id="A0A917P9Z1"/>